<feature type="region of interest" description="Disordered" evidence="4">
    <location>
        <begin position="327"/>
        <end position="364"/>
    </location>
</feature>
<evidence type="ECO:0000256" key="3">
    <source>
        <dbReference type="PROSITE-ProRule" id="PRU00235"/>
    </source>
</evidence>
<keyword evidence="1" id="KW-0344">Guanine-nucleotide releasing factor</keyword>
<accession>A0A194XL01</accession>
<dbReference type="InParanoid" id="A0A194XL01"/>
<dbReference type="EMBL" id="KQ947409">
    <property type="protein sequence ID" value="KUJ20774.1"/>
    <property type="molecule type" value="Genomic_DNA"/>
</dbReference>
<evidence type="ECO:0000256" key="4">
    <source>
        <dbReference type="SAM" id="MobiDB-lite"/>
    </source>
</evidence>
<dbReference type="RefSeq" id="XP_018075129.1">
    <property type="nucleotide sequence ID" value="XM_018211672.1"/>
</dbReference>
<evidence type="ECO:0000313" key="6">
    <source>
        <dbReference type="EMBL" id="KUJ20774.1"/>
    </source>
</evidence>
<evidence type="ECO:0000256" key="1">
    <source>
        <dbReference type="ARBA" id="ARBA00022658"/>
    </source>
</evidence>
<sequence length="688" mass="71807">MPPKKVTKAAKPAAPKTKAPAKVAAAAPKKSASVASRAKAKVPEAKPVAGSKRKAVDEEVEAPKRASKRAKPAEKIEAPEPKKAAATKVTKPAAKKPAAKKPAAKEPAPKKITPIPVPTKAAPKKASPKKAAPAAKPAAKAPAKKATPPAEAAPPKTNGVKRKADASVDVPPAAKNAKAGNTTTLNGETKEKTAKARAAAEAKAKKDAEKAKKAAETKAKKAAARPKKVVAPKPPRPVRVLPTINTPPTTKLDIYVFGEGSAGELGLGIGKDPSGKSVVDVKRPRLNHNLLADKVGVVQIAVGGMHCVALTADNKILTWGVNDQGALGRPTDAGPMKDMAASDEDSDDEGDAADDLNASEATPAEVDTANFAEGTKFASVYASDNASFAITTTGLVYGWGTFRGNEGVLGFRFDEPKGENQANSPILISELKDIVEMACGTNHVLALTNKGKVFTWGAGEQNQLARRVMARSLKNGLVPREFGLGRKKIVKIGAGDYHSFVIDDKGIKYGWGLNTFGQTGVGKKSDTDDIVMQPTPVDVLKGYEIKQIFGGAHHTIACTKDNKVIIWGRCDGHQMGVETEDIPKNIAFMDADGKPRFVEKPLELEMQGACVATAGDTCVVIDTDGVAWSWGFSEAYQTGQGQGDDVEEATEIDNTAVRGKKLVFAGLGGQFGLVAGEPSVENGAENGA</sequence>
<feature type="compositionally biased region" description="Basic and acidic residues" evidence="4">
    <location>
        <begin position="54"/>
        <end position="64"/>
    </location>
</feature>
<feature type="domain" description="RCC1-like" evidence="5">
    <location>
        <begin position="254"/>
        <end position="673"/>
    </location>
</feature>
<feature type="compositionally biased region" description="Low complexity" evidence="4">
    <location>
        <begin position="110"/>
        <end position="121"/>
    </location>
</feature>
<name>A0A194XL01_MOLSC</name>
<dbReference type="Pfam" id="PF25390">
    <property type="entry name" value="WD40_RLD"/>
    <property type="match status" value="1"/>
</dbReference>
<dbReference type="PROSITE" id="PS50012">
    <property type="entry name" value="RCC1_3"/>
    <property type="match status" value="4"/>
</dbReference>
<dbReference type="AlphaFoldDB" id="A0A194XL01"/>
<dbReference type="STRING" id="149040.A0A194XL01"/>
<dbReference type="KEGG" id="psco:LY89DRAFT_640584"/>
<dbReference type="InterPro" id="IPR051553">
    <property type="entry name" value="Ran_GTPase-activating"/>
</dbReference>
<dbReference type="OrthoDB" id="61110at2759"/>
<evidence type="ECO:0000313" key="7">
    <source>
        <dbReference type="Proteomes" id="UP000070700"/>
    </source>
</evidence>
<dbReference type="PROSITE" id="PS00625">
    <property type="entry name" value="RCC1_1"/>
    <property type="match status" value="1"/>
</dbReference>
<dbReference type="Proteomes" id="UP000070700">
    <property type="component" value="Unassembled WGS sequence"/>
</dbReference>
<dbReference type="GeneID" id="28821398"/>
<dbReference type="PROSITE" id="PS00626">
    <property type="entry name" value="RCC1_2"/>
    <property type="match status" value="1"/>
</dbReference>
<feature type="repeat" description="RCC1" evidence="3">
    <location>
        <begin position="506"/>
        <end position="561"/>
    </location>
</feature>
<proteinExistence type="predicted"/>
<evidence type="ECO:0000256" key="2">
    <source>
        <dbReference type="ARBA" id="ARBA00022737"/>
    </source>
</evidence>
<feature type="repeat" description="RCC1" evidence="3">
    <location>
        <begin position="252"/>
        <end position="313"/>
    </location>
</feature>
<feature type="repeat" description="RCC1" evidence="3">
    <location>
        <begin position="394"/>
        <end position="450"/>
    </location>
</feature>
<keyword evidence="7" id="KW-1185">Reference proteome</keyword>
<dbReference type="InterPro" id="IPR000408">
    <property type="entry name" value="Reg_chr_condens"/>
</dbReference>
<feature type="compositionally biased region" description="Low complexity" evidence="4">
    <location>
        <begin position="173"/>
        <end position="187"/>
    </location>
</feature>
<dbReference type="FunCoup" id="A0A194XL01">
    <property type="interactions" value="1007"/>
</dbReference>
<gene>
    <name evidence="6" type="ORF">LY89DRAFT_640584</name>
</gene>
<protein>
    <submittedName>
        <fullName evidence="6">RCC1/BLIP-II protein</fullName>
    </submittedName>
</protein>
<dbReference type="PANTHER" id="PTHR45982">
    <property type="entry name" value="REGULATOR OF CHROMOSOME CONDENSATION"/>
    <property type="match status" value="1"/>
</dbReference>
<evidence type="ECO:0000259" key="5">
    <source>
        <dbReference type="Pfam" id="PF25390"/>
    </source>
</evidence>
<dbReference type="PRINTS" id="PR00633">
    <property type="entry name" value="RCCNDNSATION"/>
</dbReference>
<feature type="compositionally biased region" description="Basic and acidic residues" evidence="4">
    <location>
        <begin position="188"/>
        <end position="219"/>
    </location>
</feature>
<dbReference type="PANTHER" id="PTHR45982:SF1">
    <property type="entry name" value="REGULATOR OF CHROMOSOME CONDENSATION"/>
    <property type="match status" value="1"/>
</dbReference>
<keyword evidence="2" id="KW-0677">Repeat</keyword>
<dbReference type="SUPFAM" id="SSF50985">
    <property type="entry name" value="RCC1/BLIP-II"/>
    <property type="match status" value="1"/>
</dbReference>
<feature type="compositionally biased region" description="Low complexity" evidence="4">
    <location>
        <begin position="129"/>
        <end position="157"/>
    </location>
</feature>
<feature type="compositionally biased region" description="Basic residues" evidence="4">
    <location>
        <begin position="220"/>
        <end position="230"/>
    </location>
</feature>
<feature type="compositionally biased region" description="Low complexity" evidence="4">
    <location>
        <begin position="9"/>
        <end position="37"/>
    </location>
</feature>
<dbReference type="InterPro" id="IPR009091">
    <property type="entry name" value="RCC1/BLIP-II"/>
</dbReference>
<organism evidence="6 7">
    <name type="scientific">Mollisia scopiformis</name>
    <name type="common">Conifer needle endophyte fungus</name>
    <name type="synonym">Phialocephala scopiformis</name>
    <dbReference type="NCBI Taxonomy" id="149040"/>
    <lineage>
        <taxon>Eukaryota</taxon>
        <taxon>Fungi</taxon>
        <taxon>Dikarya</taxon>
        <taxon>Ascomycota</taxon>
        <taxon>Pezizomycotina</taxon>
        <taxon>Leotiomycetes</taxon>
        <taxon>Helotiales</taxon>
        <taxon>Mollisiaceae</taxon>
        <taxon>Mollisia</taxon>
    </lineage>
</organism>
<reference evidence="6 7" key="1">
    <citation type="submission" date="2015-10" db="EMBL/GenBank/DDBJ databases">
        <title>Full genome of DAOMC 229536 Phialocephala scopiformis, a fungal endophyte of spruce producing the potent anti-insectan compound rugulosin.</title>
        <authorList>
            <consortium name="DOE Joint Genome Institute"/>
            <person name="Walker A.K."/>
            <person name="Frasz S.L."/>
            <person name="Seifert K.A."/>
            <person name="Miller J.D."/>
            <person name="Mondo S.J."/>
            <person name="Labutti K."/>
            <person name="Lipzen A."/>
            <person name="Dockter R."/>
            <person name="Kennedy M."/>
            <person name="Grigoriev I.V."/>
            <person name="Spatafora J.W."/>
        </authorList>
    </citation>
    <scope>NUCLEOTIDE SEQUENCE [LARGE SCALE GENOMIC DNA]</scope>
    <source>
        <strain evidence="6 7">CBS 120377</strain>
    </source>
</reference>
<feature type="compositionally biased region" description="Acidic residues" evidence="4">
    <location>
        <begin position="341"/>
        <end position="354"/>
    </location>
</feature>
<dbReference type="GO" id="GO:0005737">
    <property type="term" value="C:cytoplasm"/>
    <property type="evidence" value="ECO:0007669"/>
    <property type="project" value="TreeGrafter"/>
</dbReference>
<dbReference type="Gene3D" id="2.130.10.30">
    <property type="entry name" value="Regulator of chromosome condensation 1/beta-lactamase-inhibitor protein II"/>
    <property type="match status" value="1"/>
</dbReference>
<dbReference type="GO" id="GO:0005085">
    <property type="term" value="F:guanyl-nucleotide exchange factor activity"/>
    <property type="evidence" value="ECO:0007669"/>
    <property type="project" value="TreeGrafter"/>
</dbReference>
<feature type="compositionally biased region" description="Basic and acidic residues" evidence="4">
    <location>
        <begin position="71"/>
        <end position="83"/>
    </location>
</feature>
<feature type="repeat" description="RCC1" evidence="3">
    <location>
        <begin position="451"/>
        <end position="505"/>
    </location>
</feature>
<dbReference type="InterPro" id="IPR058923">
    <property type="entry name" value="RCC1-like_dom"/>
</dbReference>
<feature type="region of interest" description="Disordered" evidence="4">
    <location>
        <begin position="1"/>
        <end position="245"/>
    </location>
</feature>